<evidence type="ECO:0000256" key="1">
    <source>
        <dbReference type="ARBA" id="ARBA00023125"/>
    </source>
</evidence>
<accession>A0A5V2DVG6</accession>
<dbReference type="GO" id="GO:0006355">
    <property type="term" value="P:regulation of DNA-templated transcription"/>
    <property type="evidence" value="ECO:0007669"/>
    <property type="project" value="InterPro"/>
</dbReference>
<gene>
    <name evidence="3" type="ORF">CEZ54_23485</name>
    <name evidence="4" type="ORF">CV292_24045</name>
    <name evidence="5" type="ORF">F8326_22015</name>
</gene>
<dbReference type="AlphaFoldDB" id="A0A5V2DVG6"/>
<evidence type="ECO:0000313" key="5">
    <source>
        <dbReference type="EMBL" id="ECZ7112258.1"/>
    </source>
</evidence>
<evidence type="ECO:0000259" key="2">
    <source>
        <dbReference type="PROSITE" id="PS00622"/>
    </source>
</evidence>
<dbReference type="InterPro" id="IPR000792">
    <property type="entry name" value="Tscrpt_reg_LuxR_C"/>
</dbReference>
<organism evidence="3">
    <name type="scientific">Salmonella enterica</name>
    <name type="common">Salmonella choleraesuis</name>
    <dbReference type="NCBI Taxonomy" id="28901"/>
    <lineage>
        <taxon>Bacteria</taxon>
        <taxon>Pseudomonadati</taxon>
        <taxon>Pseudomonadota</taxon>
        <taxon>Gammaproteobacteria</taxon>
        <taxon>Enterobacterales</taxon>
        <taxon>Enterobacteriaceae</taxon>
        <taxon>Salmonella</taxon>
    </lineage>
</organism>
<dbReference type="SUPFAM" id="SSF46894">
    <property type="entry name" value="C-terminal effector domain of the bipartite response regulators"/>
    <property type="match status" value="1"/>
</dbReference>
<comment type="caution">
    <text evidence="3">The sequence shown here is derived from an EMBL/GenBank/DDBJ whole genome shotgun (WGS) entry which is preliminary data.</text>
</comment>
<dbReference type="InterPro" id="IPR016032">
    <property type="entry name" value="Sig_transdc_resp-reg_C-effctor"/>
</dbReference>
<dbReference type="EMBL" id="AAKKTY010000029">
    <property type="protein sequence ID" value="ECS8942217.1"/>
    <property type="molecule type" value="Genomic_DNA"/>
</dbReference>
<dbReference type="SMART" id="SM00421">
    <property type="entry name" value="HTH_LUXR"/>
    <property type="match status" value="1"/>
</dbReference>
<evidence type="ECO:0000313" key="4">
    <source>
        <dbReference type="EMBL" id="ECS8942217.1"/>
    </source>
</evidence>
<name>A0A5V2DVG6_SALER</name>
<dbReference type="PROSITE" id="PS00622">
    <property type="entry name" value="HTH_LUXR_1"/>
    <property type="match status" value="1"/>
</dbReference>
<feature type="domain" description="HTH luxR-type" evidence="2">
    <location>
        <begin position="156"/>
        <end position="183"/>
    </location>
</feature>
<reference evidence="3" key="1">
    <citation type="submission" date="2018-07" db="EMBL/GenBank/DDBJ databases">
        <authorList>
            <consortium name="PulseNet: The National Subtyping Network for Foodborne Disease Surveillance"/>
            <person name="Tarr C.L."/>
            <person name="Trees E."/>
            <person name="Katz L.S."/>
            <person name="Carleton-Romer H.A."/>
            <person name="Stroika S."/>
            <person name="Kucerova Z."/>
            <person name="Roache K.F."/>
            <person name="Sabol A.L."/>
            <person name="Besser J."/>
            <person name="Gerner-Smidt P."/>
        </authorList>
    </citation>
    <scope>NUCLEOTIDE SEQUENCE</scope>
    <source>
        <strain evidence="3">PNUSAS016316</strain>
        <strain evidence="4">PNUSAS028293</strain>
        <strain evidence="5">PNUSAS104021</strain>
    </source>
</reference>
<dbReference type="Gene3D" id="1.10.10.10">
    <property type="entry name" value="Winged helix-like DNA-binding domain superfamily/Winged helix DNA-binding domain"/>
    <property type="match status" value="1"/>
</dbReference>
<dbReference type="EMBL" id="AALHOE010000132">
    <property type="protein sequence ID" value="ECZ7112258.1"/>
    <property type="molecule type" value="Genomic_DNA"/>
</dbReference>
<protein>
    <recommendedName>
        <fullName evidence="2">HTH luxR-type domain-containing protein</fullName>
    </recommendedName>
</protein>
<dbReference type="InterPro" id="IPR036388">
    <property type="entry name" value="WH-like_DNA-bd_sf"/>
</dbReference>
<dbReference type="Pfam" id="PF00196">
    <property type="entry name" value="GerE"/>
    <property type="match status" value="1"/>
</dbReference>
<dbReference type="GO" id="GO:0003677">
    <property type="term" value="F:DNA binding"/>
    <property type="evidence" value="ECO:0007669"/>
    <property type="project" value="UniProtKB-KW"/>
</dbReference>
<proteinExistence type="predicted"/>
<dbReference type="EMBL" id="AAGWTA010000053">
    <property type="protein sequence ID" value="EBS8260010.1"/>
    <property type="molecule type" value="Genomic_DNA"/>
</dbReference>
<evidence type="ECO:0000313" key="3">
    <source>
        <dbReference type="EMBL" id="EBS8260010.1"/>
    </source>
</evidence>
<sequence>MAGDVLHQIVVVTQCRYTLLGLKALMAQSAVPAEIIQVSRPEAVTGGSWSVNDSRVLLVDISGTPKEIARSRVFLWRWLGLCTRGLAEAMPWFLLENDRGKGRHHSLTSRQSVAHLVAEISEVLLHPERRCSCPDAEYRGGLSELQSEILNRTLAGDSVYEIAAALAVTRQSVFASRSALIEKLGLRNRLELMSLTMEDFL</sequence>
<keyword evidence="1" id="KW-0238">DNA-binding</keyword>